<feature type="chain" id="PRO_5044936830" description="LPS-assembly protein LptD" evidence="4">
    <location>
        <begin position="25"/>
        <end position="790"/>
    </location>
</feature>
<comment type="caution">
    <text evidence="4">Lacks conserved residue(s) required for the propagation of feature annotation.</text>
</comment>
<dbReference type="PANTHER" id="PTHR30189:SF1">
    <property type="entry name" value="LPS-ASSEMBLY PROTEIN LPTD"/>
    <property type="match status" value="1"/>
</dbReference>
<proteinExistence type="inferred from homology"/>
<keyword evidence="2 4" id="KW-0472">Membrane</keyword>
<dbReference type="InterPro" id="IPR007543">
    <property type="entry name" value="LptD_C"/>
</dbReference>
<keyword evidence="1 4" id="KW-0732">Signal</keyword>
<comment type="function">
    <text evidence="4">Together with LptE, is involved in the assembly of lipopolysaccharide (LPS) at the surface of the outer membrane.</text>
</comment>
<dbReference type="Gene3D" id="2.60.450.10">
    <property type="entry name" value="Lipopolysaccharide (LPS) transport protein A like domain"/>
    <property type="match status" value="1"/>
</dbReference>
<dbReference type="InterPro" id="IPR020889">
    <property type="entry name" value="LipoPS_assembly_LptD"/>
</dbReference>
<protein>
    <recommendedName>
        <fullName evidence="4">LPS-assembly protein LptD</fullName>
    </recommendedName>
</protein>
<comment type="subcellular location">
    <subcellularLocation>
        <location evidence="4">Cell outer membrane</location>
    </subcellularLocation>
</comment>
<keyword evidence="8" id="KW-1185">Reference proteome</keyword>
<evidence type="ECO:0000256" key="4">
    <source>
        <dbReference type="HAMAP-Rule" id="MF_01411"/>
    </source>
</evidence>
<feature type="domain" description="Organic solvent tolerance-like N-terminal" evidence="5">
    <location>
        <begin position="58"/>
        <end position="193"/>
    </location>
</feature>
<sequence precursor="true">MKKLTPSFIAVTVCLSIYSQDSFANSVIKTVSTNQCLVDVPVYNRPLVKGDVNNLPVEVSSDTFEVSLPNQAIYKGNVSVIQGNRTVNSDQLILDQSDNKNRNIVINGHIAYQDDLIQMKGEQAEMNLDTNDIQIQNSQYHLVGRLGRGSADNMQFTDNRYIVLNNGSFTSCPINNSSWSIEGSEIIHDNQEQLLEVWNAVFRVGRVPVLYSPYLQLPTGDKRRSGLLMPTLSYDSIDGLDVTLPLYWNIAPNYDATFTPRFIQRRGVQLQTEMRYLNYLGLGTLAFDWLEHDDLYSKDRKDTNKSGYSNNNYRWLFHWKNEELINYNWRFSVDATRVSDNQYINDLGSKYASETDGYLTQHYQIGYTDEYWDVGLSYKYFQALRDNIKDDLYHTEPQLNIRYYNNDIEDFSFNAFGQVSHFVSAGKDNPKTWRFHIEPTVDYTLLSSWASVTTQAGILATHYNQDFTDASQNANLKKDVNRIMPKFGIDGKVIFERDTSFFDGYTQTLEPRIKYLYIPYRDQSQIGNYDSSLLQSDYIGLFRDLSYSGLDRIASANKLSTGVTTRFYNENKVEKFNLSIGQIYYFEKSRTGDSASYLDRNSDTGSVTWATDAFWRINKDMIFRSGMQYDTRINEVALANAIFEYRKAEDKLIQLSYRYANKNYIDSIGISNKSTPYHQQNISQMGIMSAWPITESVSVVGSLFYDLNNGQTADSFVGVHYADCCWGVSLQYGRKITDWNNVSRESQYENKFSINFELRGLTKNNNSTAKMLDFGLLPYKTAFEEDYGTN</sequence>
<dbReference type="InterPro" id="IPR005653">
    <property type="entry name" value="OstA-like_N"/>
</dbReference>
<feature type="signal peptide" evidence="4">
    <location>
        <begin position="1"/>
        <end position="24"/>
    </location>
</feature>
<evidence type="ECO:0000256" key="3">
    <source>
        <dbReference type="ARBA" id="ARBA00023237"/>
    </source>
</evidence>
<evidence type="ECO:0000259" key="6">
    <source>
        <dbReference type="Pfam" id="PF04453"/>
    </source>
</evidence>
<evidence type="ECO:0000256" key="1">
    <source>
        <dbReference type="ARBA" id="ARBA00022729"/>
    </source>
</evidence>
<dbReference type="HAMAP" id="MF_01411">
    <property type="entry name" value="LPS_assembly_LptD"/>
    <property type="match status" value="1"/>
</dbReference>
<keyword evidence="3 4" id="KW-0998">Cell outer membrane</keyword>
<dbReference type="Proteomes" id="UP001500171">
    <property type="component" value="Unassembled WGS sequence"/>
</dbReference>
<dbReference type="Pfam" id="PF04453">
    <property type="entry name" value="LptD"/>
    <property type="match status" value="1"/>
</dbReference>
<evidence type="ECO:0000313" key="8">
    <source>
        <dbReference type="Proteomes" id="UP001500171"/>
    </source>
</evidence>
<dbReference type="RefSeq" id="WP_345489975.1">
    <property type="nucleotide sequence ID" value="NZ_BAABHY010000001.1"/>
</dbReference>
<dbReference type="PANTHER" id="PTHR30189">
    <property type="entry name" value="LPS-ASSEMBLY PROTEIN"/>
    <property type="match status" value="1"/>
</dbReference>
<dbReference type="NCBIfam" id="NF002997">
    <property type="entry name" value="PRK03761.1"/>
    <property type="match status" value="1"/>
</dbReference>
<dbReference type="Pfam" id="PF03968">
    <property type="entry name" value="LptD_N"/>
    <property type="match status" value="1"/>
</dbReference>
<comment type="subunit">
    <text evidence="4">Component of the lipopolysaccharide transport and assembly complex. Interacts with LptE and LptA.</text>
</comment>
<organism evidence="7 8">
    <name type="scientific">Orbus sasakiae</name>
    <dbReference type="NCBI Taxonomy" id="1078475"/>
    <lineage>
        <taxon>Bacteria</taxon>
        <taxon>Pseudomonadati</taxon>
        <taxon>Pseudomonadota</taxon>
        <taxon>Gammaproteobacteria</taxon>
        <taxon>Orbales</taxon>
        <taxon>Orbaceae</taxon>
        <taxon>Orbus</taxon>
    </lineage>
</organism>
<evidence type="ECO:0000313" key="7">
    <source>
        <dbReference type="EMBL" id="GAA5109370.1"/>
    </source>
</evidence>
<comment type="caution">
    <text evidence="7">The sequence shown here is derived from an EMBL/GenBank/DDBJ whole genome shotgun (WGS) entry which is preliminary data.</text>
</comment>
<feature type="domain" description="LptD C-terminal" evidence="6">
    <location>
        <begin position="314"/>
        <end position="695"/>
    </location>
</feature>
<name>A0ABP9N6E0_9GAMM</name>
<dbReference type="EMBL" id="BAABHY010000001">
    <property type="protein sequence ID" value="GAA5109370.1"/>
    <property type="molecule type" value="Genomic_DNA"/>
</dbReference>
<evidence type="ECO:0000256" key="2">
    <source>
        <dbReference type="ARBA" id="ARBA00023136"/>
    </source>
</evidence>
<dbReference type="InterPro" id="IPR050218">
    <property type="entry name" value="LptD"/>
</dbReference>
<comment type="similarity">
    <text evidence="4">Belongs to the LptD family.</text>
</comment>
<gene>
    <name evidence="4 7" type="primary">lptD</name>
    <name evidence="7" type="ORF">GCM10023211_12600</name>
</gene>
<reference evidence="8" key="1">
    <citation type="journal article" date="2019" name="Int. J. Syst. Evol. Microbiol.">
        <title>The Global Catalogue of Microorganisms (GCM) 10K type strain sequencing project: providing services to taxonomists for standard genome sequencing and annotation.</title>
        <authorList>
            <consortium name="The Broad Institute Genomics Platform"/>
            <consortium name="The Broad Institute Genome Sequencing Center for Infectious Disease"/>
            <person name="Wu L."/>
            <person name="Ma J."/>
        </authorList>
    </citation>
    <scope>NUCLEOTIDE SEQUENCE [LARGE SCALE GENOMIC DNA]</scope>
    <source>
        <strain evidence="8">JCM 18050</strain>
    </source>
</reference>
<evidence type="ECO:0000259" key="5">
    <source>
        <dbReference type="Pfam" id="PF03968"/>
    </source>
</evidence>
<accession>A0ABP9N6E0</accession>